<reference evidence="1" key="1">
    <citation type="submission" date="2016-04" db="EMBL/GenBank/DDBJ databases">
        <authorList>
            <person name="Nguyen H.D."/>
            <person name="Samba Siva P."/>
            <person name="Cullis J."/>
            <person name="Levesque C.A."/>
            <person name="Hambleton S."/>
        </authorList>
    </citation>
    <scope>NUCLEOTIDE SEQUENCE</scope>
    <source>
        <strain evidence="1">DAOMC 236416</strain>
    </source>
</reference>
<dbReference type="AntiFam" id="ANF00187">
    <property type="entry name" value="Shadow ORF (opposite parA)"/>
</dbReference>
<keyword evidence="2" id="KW-1185">Reference proteome</keyword>
<dbReference type="EMBL" id="LWDF02002883">
    <property type="protein sequence ID" value="KAE8235253.1"/>
    <property type="molecule type" value="Genomic_DNA"/>
</dbReference>
<sequence>MRPEQRQQVAQPQAPIGGMQQQGAQLLMLVVGQHHVQVVHGGLGDQLRQRLLIECQQFVDTAGGAQGECVVGRQRRLDVEVDQQDPPTGVGDKAAQVGGNGRFADPAFGRNYGDYVHDPLPVRGGAVSNALFEAFGDPAVDFDGVPTDGANPQAQGPGELAFLHQVVDVGTLEAGLGFNFRAAQDAMLGNRGLLSGHSGHSFMLGSTRKG</sequence>
<name>A0A8T8S8W8_9BASI</name>
<organism evidence="1 2">
    <name type="scientific">Tilletia indica</name>
    <dbReference type="NCBI Taxonomy" id="43049"/>
    <lineage>
        <taxon>Eukaryota</taxon>
        <taxon>Fungi</taxon>
        <taxon>Dikarya</taxon>
        <taxon>Basidiomycota</taxon>
        <taxon>Ustilaginomycotina</taxon>
        <taxon>Exobasidiomycetes</taxon>
        <taxon>Tilletiales</taxon>
        <taxon>Tilletiaceae</taxon>
        <taxon>Tilletia</taxon>
    </lineage>
</organism>
<evidence type="ECO:0000313" key="1">
    <source>
        <dbReference type="EMBL" id="KAE8235253.1"/>
    </source>
</evidence>
<accession>A0A8T8S8W8</accession>
<gene>
    <name evidence="1" type="ORF">A4X13_0g9561</name>
</gene>
<protein>
    <submittedName>
        <fullName evidence="1">Uncharacterized protein</fullName>
    </submittedName>
</protein>
<reference evidence="1" key="2">
    <citation type="journal article" date="2019" name="IMA Fungus">
        <title>Genome sequencing and comparison of five Tilletia species to identify candidate genes for the detection of regulated species infecting wheat.</title>
        <authorList>
            <person name="Nguyen H.D.T."/>
            <person name="Sultana T."/>
            <person name="Kesanakurti P."/>
            <person name="Hambleton S."/>
        </authorList>
    </citation>
    <scope>NUCLEOTIDE SEQUENCE</scope>
    <source>
        <strain evidence="1">DAOMC 236416</strain>
    </source>
</reference>
<dbReference type="Proteomes" id="UP000077521">
    <property type="component" value="Unassembled WGS sequence"/>
</dbReference>
<dbReference type="AlphaFoldDB" id="A0A8T8S8W8"/>
<comment type="caution">
    <text evidence="1">The sequence shown here is derived from an EMBL/GenBank/DDBJ whole genome shotgun (WGS) entry which is preliminary data.</text>
</comment>
<evidence type="ECO:0000313" key="2">
    <source>
        <dbReference type="Proteomes" id="UP000077521"/>
    </source>
</evidence>
<proteinExistence type="predicted"/>